<protein>
    <submittedName>
        <fullName evidence="1">Uncharacterized protein</fullName>
    </submittedName>
</protein>
<sequence>MNILLTRTPDAEEIRSAVFALNKDSSPGPDGFSDGCRSRRWPPRDLARLSLLHRSSAFDFLHQRRCVAACRLSRRLPCSKSNPSSRLFSSSIDGSISEWDLFSLKQKRVELKLEESQKGEVSSHEIC</sequence>
<name>A0ACC2KSG1_PERAE</name>
<evidence type="ECO:0000313" key="2">
    <source>
        <dbReference type="Proteomes" id="UP001234297"/>
    </source>
</evidence>
<proteinExistence type="predicted"/>
<keyword evidence="2" id="KW-1185">Reference proteome</keyword>
<dbReference type="Proteomes" id="UP001234297">
    <property type="component" value="Chromosome 11"/>
</dbReference>
<comment type="caution">
    <text evidence="1">The sequence shown here is derived from an EMBL/GenBank/DDBJ whole genome shotgun (WGS) entry which is preliminary data.</text>
</comment>
<accession>A0ACC2KSG1</accession>
<organism evidence="1 2">
    <name type="scientific">Persea americana</name>
    <name type="common">Avocado</name>
    <dbReference type="NCBI Taxonomy" id="3435"/>
    <lineage>
        <taxon>Eukaryota</taxon>
        <taxon>Viridiplantae</taxon>
        <taxon>Streptophyta</taxon>
        <taxon>Embryophyta</taxon>
        <taxon>Tracheophyta</taxon>
        <taxon>Spermatophyta</taxon>
        <taxon>Magnoliopsida</taxon>
        <taxon>Magnoliidae</taxon>
        <taxon>Laurales</taxon>
        <taxon>Lauraceae</taxon>
        <taxon>Persea</taxon>
    </lineage>
</organism>
<reference evidence="1 2" key="1">
    <citation type="journal article" date="2022" name="Hortic Res">
        <title>A haplotype resolved chromosomal level avocado genome allows analysis of novel avocado genes.</title>
        <authorList>
            <person name="Nath O."/>
            <person name="Fletcher S.J."/>
            <person name="Hayward A."/>
            <person name="Shaw L.M."/>
            <person name="Masouleh A.K."/>
            <person name="Furtado A."/>
            <person name="Henry R.J."/>
            <person name="Mitter N."/>
        </authorList>
    </citation>
    <scope>NUCLEOTIDE SEQUENCE [LARGE SCALE GENOMIC DNA]</scope>
    <source>
        <strain evidence="2">cv. Hass</strain>
    </source>
</reference>
<gene>
    <name evidence="1" type="ORF">MRB53_032691</name>
</gene>
<evidence type="ECO:0000313" key="1">
    <source>
        <dbReference type="EMBL" id="KAJ8624161.1"/>
    </source>
</evidence>
<dbReference type="EMBL" id="CM056819">
    <property type="protein sequence ID" value="KAJ8624161.1"/>
    <property type="molecule type" value="Genomic_DNA"/>
</dbReference>